<keyword evidence="3" id="KW-1185">Reference proteome</keyword>
<dbReference type="EMBL" id="JAAARO010000014">
    <property type="protein sequence ID" value="KAF5736267.1"/>
    <property type="molecule type" value="Genomic_DNA"/>
</dbReference>
<comment type="caution">
    <text evidence="2">The sequence shown here is derived from an EMBL/GenBank/DDBJ whole genome shotgun (WGS) entry which is preliminary data.</text>
</comment>
<dbReference type="Proteomes" id="UP000593562">
    <property type="component" value="Unassembled WGS sequence"/>
</dbReference>
<organism evidence="2 3">
    <name type="scientific">Tripterygium wilfordii</name>
    <name type="common">Thunder God vine</name>
    <dbReference type="NCBI Taxonomy" id="458696"/>
    <lineage>
        <taxon>Eukaryota</taxon>
        <taxon>Viridiplantae</taxon>
        <taxon>Streptophyta</taxon>
        <taxon>Embryophyta</taxon>
        <taxon>Tracheophyta</taxon>
        <taxon>Spermatophyta</taxon>
        <taxon>Magnoliopsida</taxon>
        <taxon>eudicotyledons</taxon>
        <taxon>Gunneridae</taxon>
        <taxon>Pentapetalae</taxon>
        <taxon>rosids</taxon>
        <taxon>fabids</taxon>
        <taxon>Celastrales</taxon>
        <taxon>Celastraceae</taxon>
        <taxon>Tripterygium</taxon>
    </lineage>
</organism>
<protein>
    <submittedName>
        <fullName evidence="2">JAZ8</fullName>
    </submittedName>
</protein>
<name>A0A7J7CQA2_TRIWF</name>
<feature type="compositionally biased region" description="Basic and acidic residues" evidence="1">
    <location>
        <begin position="30"/>
        <end position="43"/>
    </location>
</feature>
<accession>A0A7J7CQA2</accession>
<gene>
    <name evidence="2" type="ORF">HS088_TW14G00405</name>
</gene>
<feature type="compositionally biased region" description="Polar residues" evidence="1">
    <location>
        <begin position="14"/>
        <end position="26"/>
    </location>
</feature>
<evidence type="ECO:0000313" key="3">
    <source>
        <dbReference type="Proteomes" id="UP000593562"/>
    </source>
</evidence>
<reference evidence="2 3" key="1">
    <citation type="journal article" date="2020" name="Nat. Commun.">
        <title>Genome of Tripterygium wilfordii and identification of cytochrome P450 involved in triptolide biosynthesis.</title>
        <authorList>
            <person name="Tu L."/>
            <person name="Su P."/>
            <person name="Zhang Z."/>
            <person name="Gao L."/>
            <person name="Wang J."/>
            <person name="Hu T."/>
            <person name="Zhou J."/>
            <person name="Zhang Y."/>
            <person name="Zhao Y."/>
            <person name="Liu Y."/>
            <person name="Song Y."/>
            <person name="Tong Y."/>
            <person name="Lu Y."/>
            <person name="Yang J."/>
            <person name="Xu C."/>
            <person name="Jia M."/>
            <person name="Peters R.J."/>
            <person name="Huang L."/>
            <person name="Gao W."/>
        </authorList>
    </citation>
    <scope>NUCLEOTIDE SEQUENCE [LARGE SCALE GENOMIC DNA]</scope>
    <source>
        <strain evidence="3">cv. XIE 37</strain>
        <tissue evidence="2">Leaf</tissue>
    </source>
</reference>
<dbReference type="OrthoDB" id="782771at2759"/>
<sequence length="131" mass="15088">MQKQTAKPFKMRTNRNLELQLFPSTDSDFDSGHAHRQSTEDSSRSSGHYQQPQLKVSDDAEVQARAILSLASREIEEGMKFPSRWETASSSTVPYQLSLKGNLSTKMSLRRFLQKRKSRIQSYVSLYTFNH</sequence>
<dbReference type="InParanoid" id="A0A7J7CQA2"/>
<dbReference type="Pfam" id="PF09425">
    <property type="entry name" value="Jas_motif"/>
    <property type="match status" value="1"/>
</dbReference>
<feature type="compositionally biased region" description="Polar residues" evidence="1">
    <location>
        <begin position="44"/>
        <end position="54"/>
    </location>
</feature>
<dbReference type="InterPro" id="IPR018467">
    <property type="entry name" value="CCT_CS"/>
</dbReference>
<proteinExistence type="predicted"/>
<evidence type="ECO:0000313" key="2">
    <source>
        <dbReference type="EMBL" id="KAF5736267.1"/>
    </source>
</evidence>
<dbReference type="AlphaFoldDB" id="A0A7J7CQA2"/>
<evidence type="ECO:0000256" key="1">
    <source>
        <dbReference type="SAM" id="MobiDB-lite"/>
    </source>
</evidence>
<feature type="region of interest" description="Disordered" evidence="1">
    <location>
        <begin position="1"/>
        <end position="58"/>
    </location>
</feature>